<feature type="transmembrane region" description="Helical" evidence="1">
    <location>
        <begin position="6"/>
        <end position="25"/>
    </location>
</feature>
<name>A0ABT0H3Q2_9FLAO</name>
<keyword evidence="1" id="KW-0812">Transmembrane</keyword>
<comment type="caution">
    <text evidence="2">The sequence shown here is derived from an EMBL/GenBank/DDBJ whole genome shotgun (WGS) entry which is preliminary data.</text>
</comment>
<keyword evidence="1" id="KW-0472">Membrane</keyword>
<gene>
    <name evidence="2" type="ORF">MUY34_00205</name>
</gene>
<keyword evidence="1" id="KW-1133">Transmembrane helix</keyword>
<organism evidence="2 3">
    <name type="scientific">Psychroserpens algicola</name>
    <dbReference type="NCBI Taxonomy" id="1719034"/>
    <lineage>
        <taxon>Bacteria</taxon>
        <taxon>Pseudomonadati</taxon>
        <taxon>Bacteroidota</taxon>
        <taxon>Flavobacteriia</taxon>
        <taxon>Flavobacteriales</taxon>
        <taxon>Flavobacteriaceae</taxon>
        <taxon>Psychroserpens</taxon>
    </lineage>
</organism>
<keyword evidence="3" id="KW-1185">Reference proteome</keyword>
<dbReference type="RefSeq" id="WP_248411451.1">
    <property type="nucleotide sequence ID" value="NZ_JALPQF010000001.1"/>
</dbReference>
<reference evidence="2" key="1">
    <citation type="submission" date="2022-04" db="EMBL/GenBank/DDBJ databases">
        <authorList>
            <person name="Ren T."/>
        </authorList>
    </citation>
    <scope>NUCLEOTIDE SEQUENCE</scope>
    <source>
        <strain evidence="2">F63249</strain>
    </source>
</reference>
<proteinExistence type="predicted"/>
<evidence type="ECO:0000313" key="3">
    <source>
        <dbReference type="Proteomes" id="UP001203687"/>
    </source>
</evidence>
<evidence type="ECO:0000313" key="2">
    <source>
        <dbReference type="EMBL" id="MCK8479015.1"/>
    </source>
</evidence>
<evidence type="ECO:0000256" key="1">
    <source>
        <dbReference type="SAM" id="Phobius"/>
    </source>
</evidence>
<dbReference type="EMBL" id="JALPQF010000001">
    <property type="protein sequence ID" value="MCK8479015.1"/>
    <property type="molecule type" value="Genomic_DNA"/>
</dbReference>
<dbReference type="Proteomes" id="UP001203687">
    <property type="component" value="Unassembled WGS sequence"/>
</dbReference>
<accession>A0ABT0H3Q2</accession>
<sequence>METLVASILIITIFVVSSLILNNLVSNRIRANVKPIMSHLHELEYLYANGKLEIPYHSDYKDWIVFVTKEKDKDSEIILFSASNSKVDKSIEVISYIK</sequence>
<protein>
    <submittedName>
        <fullName evidence="2">Uncharacterized protein</fullName>
    </submittedName>
</protein>